<dbReference type="EMBL" id="CAJNOC010001481">
    <property type="protein sequence ID" value="CAF0868479.1"/>
    <property type="molecule type" value="Genomic_DNA"/>
</dbReference>
<evidence type="ECO:0000256" key="9">
    <source>
        <dbReference type="ARBA" id="ARBA00022801"/>
    </source>
</evidence>
<dbReference type="AlphaFoldDB" id="A0A813X6E1"/>
<accession>A0A813X6E1</accession>
<dbReference type="PANTHER" id="PTHR42752:SF1">
    <property type="entry name" value="IMIDAZOLONEPROPIONASE-RELATED"/>
    <property type="match status" value="1"/>
</dbReference>
<keyword evidence="11" id="KW-0862">Zinc</keyword>
<dbReference type="PANTHER" id="PTHR42752">
    <property type="entry name" value="IMIDAZOLONEPROPIONASE"/>
    <property type="match status" value="1"/>
</dbReference>
<dbReference type="Gene3D" id="3.20.20.140">
    <property type="entry name" value="Metal-dependent hydrolases"/>
    <property type="match status" value="1"/>
</dbReference>
<dbReference type="InterPro" id="IPR011059">
    <property type="entry name" value="Metal-dep_hydrolase_composite"/>
</dbReference>
<comment type="caution">
    <text evidence="14">The sequence shown here is derived from an EMBL/GenBank/DDBJ whole genome shotgun (WGS) entry which is preliminary data.</text>
</comment>
<dbReference type="SUPFAM" id="SSF51556">
    <property type="entry name" value="Metallo-dependent hydrolases"/>
    <property type="match status" value="1"/>
</dbReference>
<dbReference type="InterPro" id="IPR005920">
    <property type="entry name" value="HutI"/>
</dbReference>
<dbReference type="Gene3D" id="2.30.40.10">
    <property type="entry name" value="Urease, subunit C, domain 1"/>
    <property type="match status" value="1"/>
</dbReference>
<sequence>MNKKLLIHHASQIVQIVSNGQPYLRGSDPNIKNLKILSKQSPSDNLCIVSINGKIEFIGLDTDENYSNFKNLVYDSKIDATNCSILPGLIDSHTHPVWEGDRINEFKMKLEGATYMDIHKAGGGIHFTVRHTRDASECKLYESLTKRLDNFSKSGTTFVECKSGYGLEWETEYKMLKVLTKAKREYKSIGISNTYLGGHAVPIGKTADEATDDIVENQIPKLRDLIRSNDLEVDNIDVFCEKGVFDVEQTERIMTKALQNIENIKINFHSDELYPLNSVEMAVRLKSKAVSHLEEISDSEIELMSKSETVGILLPTTAIIMQLKRPPARKMLNSGCIIALGSDFNPNAYCYAMPLVMNYACIDLRLSMNEALVAATLNSAFALGVEKSKGSLEIGKDADFVVLNNERWENIIYQMGSHDQLIKYVIVNGQIVHQKN</sequence>
<comment type="cofactor">
    <cofactor evidence="2">
        <name>Fe(3+)</name>
        <dbReference type="ChEBI" id="CHEBI:29034"/>
    </cofactor>
</comment>
<comment type="similarity">
    <text evidence="4">Belongs to the metallo-dependent hydrolases superfamily. HutI family.</text>
</comment>
<gene>
    <name evidence="14" type="ORF">OXX778_LOCUS9808</name>
</gene>
<evidence type="ECO:0000256" key="10">
    <source>
        <dbReference type="ARBA" id="ARBA00022808"/>
    </source>
</evidence>
<evidence type="ECO:0000256" key="6">
    <source>
        <dbReference type="ARBA" id="ARBA00013406"/>
    </source>
</evidence>
<evidence type="ECO:0000256" key="5">
    <source>
        <dbReference type="ARBA" id="ARBA00012864"/>
    </source>
</evidence>
<dbReference type="EC" id="3.5.2.7" evidence="5"/>
<dbReference type="GO" id="GO:0019556">
    <property type="term" value="P:L-histidine catabolic process to glutamate and formamide"/>
    <property type="evidence" value="ECO:0007669"/>
    <property type="project" value="InterPro"/>
</dbReference>
<evidence type="ECO:0000256" key="12">
    <source>
        <dbReference type="ARBA" id="ARBA00023004"/>
    </source>
</evidence>
<dbReference type="InterPro" id="IPR013108">
    <property type="entry name" value="Amidohydro_3"/>
</dbReference>
<dbReference type="NCBIfam" id="TIGR01224">
    <property type="entry name" value="hutI"/>
    <property type="match status" value="1"/>
</dbReference>
<evidence type="ECO:0000256" key="11">
    <source>
        <dbReference type="ARBA" id="ARBA00022833"/>
    </source>
</evidence>
<keyword evidence="9" id="KW-0378">Hydrolase</keyword>
<evidence type="ECO:0000256" key="2">
    <source>
        <dbReference type="ARBA" id="ARBA00001965"/>
    </source>
</evidence>
<comment type="catalytic activity">
    <reaction evidence="1">
        <text>4-imidazolone-5-propanoate + H2O = N-formimidoyl-L-glutamate</text>
        <dbReference type="Rhea" id="RHEA:23660"/>
        <dbReference type="ChEBI" id="CHEBI:15377"/>
        <dbReference type="ChEBI" id="CHEBI:58928"/>
        <dbReference type="ChEBI" id="CHEBI:77893"/>
        <dbReference type="EC" id="3.5.2.7"/>
    </reaction>
</comment>
<dbReference type="InterPro" id="IPR032466">
    <property type="entry name" value="Metal_Hydrolase"/>
</dbReference>
<dbReference type="Pfam" id="PF07969">
    <property type="entry name" value="Amidohydro_3"/>
    <property type="match status" value="1"/>
</dbReference>
<name>A0A813X6E1_9BILA</name>
<evidence type="ECO:0000256" key="7">
    <source>
        <dbReference type="ARBA" id="ARBA00022490"/>
    </source>
</evidence>
<dbReference type="FunFam" id="3.20.20.140:FF:000007">
    <property type="entry name" value="Imidazolonepropionase"/>
    <property type="match status" value="1"/>
</dbReference>
<dbReference type="GO" id="GO:0046872">
    <property type="term" value="F:metal ion binding"/>
    <property type="evidence" value="ECO:0007669"/>
    <property type="project" value="UniProtKB-KW"/>
</dbReference>
<dbReference type="GO" id="GO:0050480">
    <property type="term" value="F:imidazolonepropionase activity"/>
    <property type="evidence" value="ECO:0007669"/>
    <property type="project" value="UniProtKB-EC"/>
</dbReference>
<keyword evidence="7" id="KW-0963">Cytoplasm</keyword>
<dbReference type="Proteomes" id="UP000663879">
    <property type="component" value="Unassembled WGS sequence"/>
</dbReference>
<evidence type="ECO:0000313" key="14">
    <source>
        <dbReference type="EMBL" id="CAF0868479.1"/>
    </source>
</evidence>
<protein>
    <recommendedName>
        <fullName evidence="6">Probable imidazolonepropionase</fullName>
        <ecNumber evidence="5">3.5.2.7</ecNumber>
    </recommendedName>
</protein>
<keyword evidence="10" id="KW-0369">Histidine metabolism</keyword>
<evidence type="ECO:0000256" key="3">
    <source>
        <dbReference type="ARBA" id="ARBA00004758"/>
    </source>
</evidence>
<evidence type="ECO:0000259" key="13">
    <source>
        <dbReference type="Pfam" id="PF07969"/>
    </source>
</evidence>
<reference evidence="14" key="1">
    <citation type="submission" date="2021-02" db="EMBL/GenBank/DDBJ databases">
        <authorList>
            <person name="Nowell W R."/>
        </authorList>
    </citation>
    <scope>NUCLEOTIDE SEQUENCE</scope>
    <source>
        <strain evidence="14">Ploen Becks lab</strain>
    </source>
</reference>
<organism evidence="14 15">
    <name type="scientific">Brachionus calyciflorus</name>
    <dbReference type="NCBI Taxonomy" id="104777"/>
    <lineage>
        <taxon>Eukaryota</taxon>
        <taxon>Metazoa</taxon>
        <taxon>Spiralia</taxon>
        <taxon>Gnathifera</taxon>
        <taxon>Rotifera</taxon>
        <taxon>Eurotatoria</taxon>
        <taxon>Monogononta</taxon>
        <taxon>Pseudotrocha</taxon>
        <taxon>Ploima</taxon>
        <taxon>Brachionidae</taxon>
        <taxon>Brachionus</taxon>
    </lineage>
</organism>
<comment type="pathway">
    <text evidence="3">Amino-acid degradation; L-histidine degradation into L-glutamate; N-formimidoyl-L-glutamate from L-histidine: step 3/3.</text>
</comment>
<dbReference type="GO" id="GO:0005737">
    <property type="term" value="C:cytoplasm"/>
    <property type="evidence" value="ECO:0007669"/>
    <property type="project" value="InterPro"/>
</dbReference>
<evidence type="ECO:0000256" key="8">
    <source>
        <dbReference type="ARBA" id="ARBA00022723"/>
    </source>
</evidence>
<feature type="domain" description="Amidohydrolase 3" evidence="13">
    <location>
        <begin position="326"/>
        <end position="433"/>
    </location>
</feature>
<dbReference type="OrthoDB" id="194468at2759"/>
<keyword evidence="12" id="KW-0408">Iron</keyword>
<evidence type="ECO:0000256" key="1">
    <source>
        <dbReference type="ARBA" id="ARBA00000853"/>
    </source>
</evidence>
<dbReference type="SUPFAM" id="SSF51338">
    <property type="entry name" value="Composite domain of metallo-dependent hydrolases"/>
    <property type="match status" value="1"/>
</dbReference>
<evidence type="ECO:0000313" key="15">
    <source>
        <dbReference type="Proteomes" id="UP000663879"/>
    </source>
</evidence>
<evidence type="ECO:0000256" key="4">
    <source>
        <dbReference type="ARBA" id="ARBA00008002"/>
    </source>
</evidence>
<keyword evidence="15" id="KW-1185">Reference proteome</keyword>
<proteinExistence type="inferred from homology"/>
<keyword evidence="8" id="KW-0479">Metal-binding</keyword>